<protein>
    <submittedName>
        <fullName evidence="2">PKD domain-containing protein</fullName>
    </submittedName>
</protein>
<dbReference type="RefSeq" id="WP_263037650.1">
    <property type="nucleotide sequence ID" value="NZ_JAOTPL010000007.1"/>
</dbReference>
<evidence type="ECO:0000313" key="2">
    <source>
        <dbReference type="EMBL" id="MCU7694164.1"/>
    </source>
</evidence>
<feature type="domain" description="PKD/Chitinase" evidence="1">
    <location>
        <begin position="124"/>
        <end position="205"/>
    </location>
</feature>
<dbReference type="Gene3D" id="2.60.120.260">
    <property type="entry name" value="Galactose-binding domain-like"/>
    <property type="match status" value="1"/>
</dbReference>
<dbReference type="InterPro" id="IPR022409">
    <property type="entry name" value="PKD/Chitinase_dom"/>
</dbReference>
<dbReference type="EMBL" id="JAOTPL010000007">
    <property type="protein sequence ID" value="MCU7694164.1"/>
    <property type="molecule type" value="Genomic_DNA"/>
</dbReference>
<reference evidence="2" key="1">
    <citation type="submission" date="2022-10" db="EMBL/GenBank/DDBJ databases">
        <authorList>
            <person name="Kim H.S."/>
            <person name="Kim J.-S."/>
            <person name="Suh M.K."/>
            <person name="Eom M.K."/>
            <person name="Lee J.-S."/>
        </authorList>
    </citation>
    <scope>NUCLEOTIDE SEQUENCE</scope>
    <source>
        <strain evidence="2">LIP-5</strain>
    </source>
</reference>
<organism evidence="2 3">
    <name type="scientific">Haoranjiania flava</name>
    <dbReference type="NCBI Taxonomy" id="1856322"/>
    <lineage>
        <taxon>Bacteria</taxon>
        <taxon>Pseudomonadati</taxon>
        <taxon>Bacteroidota</taxon>
        <taxon>Chitinophagia</taxon>
        <taxon>Chitinophagales</taxon>
        <taxon>Chitinophagaceae</taxon>
        <taxon>Haoranjiania</taxon>
    </lineage>
</organism>
<dbReference type="CDD" id="cd00146">
    <property type="entry name" value="PKD"/>
    <property type="match status" value="1"/>
</dbReference>
<comment type="caution">
    <text evidence="2">The sequence shown here is derived from an EMBL/GenBank/DDBJ whole genome shotgun (WGS) entry which is preliminary data.</text>
</comment>
<dbReference type="SMART" id="SM00089">
    <property type="entry name" value="PKD"/>
    <property type="match status" value="1"/>
</dbReference>
<dbReference type="SUPFAM" id="SSF49299">
    <property type="entry name" value="PKD domain"/>
    <property type="match status" value="1"/>
</dbReference>
<name>A0AAE3ILP6_9BACT</name>
<dbReference type="Proteomes" id="UP001209317">
    <property type="component" value="Unassembled WGS sequence"/>
</dbReference>
<dbReference type="InterPro" id="IPR035986">
    <property type="entry name" value="PKD_dom_sf"/>
</dbReference>
<keyword evidence="3" id="KW-1185">Reference proteome</keyword>
<dbReference type="PROSITE" id="PS51257">
    <property type="entry name" value="PROKAR_LIPOPROTEIN"/>
    <property type="match status" value="1"/>
</dbReference>
<evidence type="ECO:0000259" key="1">
    <source>
        <dbReference type="SMART" id="SM00089"/>
    </source>
</evidence>
<accession>A0AAE3ILP6</accession>
<proteinExistence type="predicted"/>
<sequence length="524" mass="57281">MKKIFVITQLASLMLIGCTKFSNGDLSFIQTGDAPADITAMYDITQDNSGMVTILPNGKGAAFYEIFFGDAAKEPAKVNAGSSTSHKYPEGIFDVKIIGHDLTGKTTEAVQKLTVAFRKPENFVVNVAKNPGNALKINISATALYETLFKVYFGDVENEIPVSFLEGQTLTHEYKKTGTYTIKVIALSGGAATADYSTTVNIVDPLVLPVTFESSTVTYGFNDFDGGQATVVDNPSKTGINTSNKVGKMIKNQGEVWGGSWIGLGNPVDLSANKYFRMKVFSPRAGAKVLLKIENASDPNKNYEQSVTTTKANEWEELGFDFTGANKENTYEHIVLIFELGTKGDGSANFTFYFDDIRQASTLNDEMPAVKIPLTFESTSLIYDLSGFDGGELSIIDNPQQHGINSSGKVLRMIKYAGQPWGGGVLTLPDPIDFSKNIFKMKVFSPRIGAKVLLKVENLKNSGIYYEKEVLTTKANEWEELIFDYSGINTANAYQKIVWIFDNGTKGDGTANYTFLIDDIALTN</sequence>
<gene>
    <name evidence="2" type="ORF">OD355_06515</name>
</gene>
<dbReference type="AlphaFoldDB" id="A0AAE3ILP6"/>
<evidence type="ECO:0000313" key="3">
    <source>
        <dbReference type="Proteomes" id="UP001209317"/>
    </source>
</evidence>